<feature type="domain" description="Glycosyltransferase subfamily 4-like N-terminal" evidence="2">
    <location>
        <begin position="15"/>
        <end position="182"/>
    </location>
</feature>
<evidence type="ECO:0000259" key="2">
    <source>
        <dbReference type="Pfam" id="PF13439"/>
    </source>
</evidence>
<dbReference type="PANTHER" id="PTHR45947">
    <property type="entry name" value="SULFOQUINOVOSYL TRANSFERASE SQD2"/>
    <property type="match status" value="1"/>
</dbReference>
<name>A0A1F6EDW6_9BACT</name>
<evidence type="ECO:0008006" key="5">
    <source>
        <dbReference type="Google" id="ProtNLM"/>
    </source>
</evidence>
<dbReference type="Gene3D" id="3.40.50.2000">
    <property type="entry name" value="Glycogen Phosphorylase B"/>
    <property type="match status" value="2"/>
</dbReference>
<organism evidence="3 4">
    <name type="scientific">Candidatus Kaiserbacteria bacterium RIFCSPHIGHO2_12_FULL_56_13</name>
    <dbReference type="NCBI Taxonomy" id="1798505"/>
    <lineage>
        <taxon>Bacteria</taxon>
        <taxon>Candidatus Kaiseribacteriota</taxon>
    </lineage>
</organism>
<dbReference type="Pfam" id="PF00534">
    <property type="entry name" value="Glycos_transf_1"/>
    <property type="match status" value="1"/>
</dbReference>
<dbReference type="GO" id="GO:0016758">
    <property type="term" value="F:hexosyltransferase activity"/>
    <property type="evidence" value="ECO:0007669"/>
    <property type="project" value="TreeGrafter"/>
</dbReference>
<dbReference type="InterPro" id="IPR028098">
    <property type="entry name" value="Glyco_trans_4-like_N"/>
</dbReference>
<evidence type="ECO:0000259" key="1">
    <source>
        <dbReference type="Pfam" id="PF00534"/>
    </source>
</evidence>
<protein>
    <recommendedName>
        <fullName evidence="5">Glycosyl transferase family 1 domain-containing protein</fullName>
    </recommendedName>
</protein>
<dbReference type="EMBL" id="MFLS01000031">
    <property type="protein sequence ID" value="OGG71865.1"/>
    <property type="molecule type" value="Genomic_DNA"/>
</dbReference>
<reference evidence="3 4" key="1">
    <citation type="journal article" date="2016" name="Nat. Commun.">
        <title>Thousands of microbial genomes shed light on interconnected biogeochemical processes in an aquifer system.</title>
        <authorList>
            <person name="Anantharaman K."/>
            <person name="Brown C.T."/>
            <person name="Hug L.A."/>
            <person name="Sharon I."/>
            <person name="Castelle C.J."/>
            <person name="Probst A.J."/>
            <person name="Thomas B.C."/>
            <person name="Singh A."/>
            <person name="Wilkins M.J."/>
            <person name="Karaoz U."/>
            <person name="Brodie E.L."/>
            <person name="Williams K.H."/>
            <person name="Hubbard S.S."/>
            <person name="Banfield J.F."/>
        </authorList>
    </citation>
    <scope>NUCLEOTIDE SEQUENCE [LARGE SCALE GENOMIC DNA]</scope>
</reference>
<dbReference type="Pfam" id="PF13439">
    <property type="entry name" value="Glyco_transf_4"/>
    <property type="match status" value="1"/>
</dbReference>
<dbReference type="InterPro" id="IPR050194">
    <property type="entry name" value="Glycosyltransferase_grp1"/>
</dbReference>
<accession>A0A1F6EDW6</accession>
<dbReference type="CDD" id="cd03801">
    <property type="entry name" value="GT4_PimA-like"/>
    <property type="match status" value="1"/>
</dbReference>
<dbReference type="InterPro" id="IPR001296">
    <property type="entry name" value="Glyco_trans_1"/>
</dbReference>
<feature type="domain" description="Glycosyl transferase family 1" evidence="1">
    <location>
        <begin position="194"/>
        <end position="350"/>
    </location>
</feature>
<sequence>MKKILIFSLAYYPQVGGAEVALKEITDRIPDIEFHLLTLRFNAADVAEEKIGNIFVHRIGRGNSSYASKILFMPRAASAARALHRAHRFDASWAMMSYMLFPIVLLRFMDLRCPYLLTLQDGDSFERVFGRWFIFPFRPLLSYGFRHVAAVTAISMYLAAWAKRMSYRGTPQVIPNGVDLARFTYSPHRGGGRLVTASRLVEKNGIDVIIRTLTHLPDASLLICGSGPREAELKRLAEDLKVAGRMEWYGHVEHTKLSDIYKTADIFVRPSRSEGMGNSFVEAMAAGLPVIATQEGGIADFLFDEKRNLDKEPTGWAVDKDSPGQIAAAVKDIVANPDKVARITQNAAKMVREKYNWVLIARAMKRVLDNLV</sequence>
<dbReference type="PANTHER" id="PTHR45947:SF3">
    <property type="entry name" value="SULFOQUINOVOSYL TRANSFERASE SQD2"/>
    <property type="match status" value="1"/>
</dbReference>
<gene>
    <name evidence="3" type="ORF">A3E65_00395</name>
</gene>
<dbReference type="AlphaFoldDB" id="A0A1F6EDW6"/>
<proteinExistence type="predicted"/>
<comment type="caution">
    <text evidence="3">The sequence shown here is derived from an EMBL/GenBank/DDBJ whole genome shotgun (WGS) entry which is preliminary data.</text>
</comment>
<evidence type="ECO:0000313" key="4">
    <source>
        <dbReference type="Proteomes" id="UP000178392"/>
    </source>
</evidence>
<dbReference type="SUPFAM" id="SSF53756">
    <property type="entry name" value="UDP-Glycosyltransferase/glycogen phosphorylase"/>
    <property type="match status" value="1"/>
</dbReference>
<evidence type="ECO:0000313" key="3">
    <source>
        <dbReference type="EMBL" id="OGG71865.1"/>
    </source>
</evidence>
<dbReference type="Proteomes" id="UP000178392">
    <property type="component" value="Unassembled WGS sequence"/>
</dbReference>